<evidence type="ECO:0000313" key="2">
    <source>
        <dbReference type="EnsemblMetazoa" id="AARA003723-PA"/>
    </source>
</evidence>
<feature type="compositionally biased region" description="Low complexity" evidence="1">
    <location>
        <begin position="221"/>
        <end position="244"/>
    </location>
</feature>
<dbReference type="EMBL" id="APCN01001635">
    <property type="status" value="NOT_ANNOTATED_CDS"/>
    <property type="molecule type" value="Genomic_DNA"/>
</dbReference>
<feature type="region of interest" description="Disordered" evidence="1">
    <location>
        <begin position="376"/>
        <end position="461"/>
    </location>
</feature>
<keyword evidence="3" id="KW-1185">Reference proteome</keyword>
<feature type="compositionally biased region" description="Low complexity" evidence="1">
    <location>
        <begin position="259"/>
        <end position="272"/>
    </location>
</feature>
<dbReference type="EnsemblMetazoa" id="AARA003723-RA">
    <property type="protein sequence ID" value="AARA003723-PA"/>
    <property type="gene ID" value="AARA003723"/>
</dbReference>
<evidence type="ECO:0000256" key="1">
    <source>
        <dbReference type="SAM" id="MobiDB-lite"/>
    </source>
</evidence>
<feature type="region of interest" description="Disordered" evidence="1">
    <location>
        <begin position="177"/>
        <end position="280"/>
    </location>
</feature>
<dbReference type="GeneID" id="120900822"/>
<dbReference type="RefSeq" id="XP_040164242.1">
    <property type="nucleotide sequence ID" value="XM_040308308.1"/>
</dbReference>
<proteinExistence type="predicted"/>
<dbReference type="KEGG" id="aara:120900822"/>
<protein>
    <submittedName>
        <fullName evidence="2">Uncharacterized protein</fullName>
    </submittedName>
</protein>
<dbReference type="RefSeq" id="XP_040164244.1">
    <property type="nucleotide sequence ID" value="XM_040308310.1"/>
</dbReference>
<evidence type="ECO:0000313" key="3">
    <source>
        <dbReference type="Proteomes" id="UP000075840"/>
    </source>
</evidence>
<reference evidence="2" key="1">
    <citation type="submission" date="2022-08" db="UniProtKB">
        <authorList>
            <consortium name="EnsemblMetazoa"/>
        </authorList>
    </citation>
    <scope>IDENTIFICATION</scope>
    <source>
        <strain evidence="2">Dongola</strain>
    </source>
</reference>
<dbReference type="RefSeq" id="XP_040164243.1">
    <property type="nucleotide sequence ID" value="XM_040308309.1"/>
</dbReference>
<feature type="compositionally biased region" description="Polar residues" evidence="1">
    <location>
        <begin position="394"/>
        <end position="414"/>
    </location>
</feature>
<feature type="region of interest" description="Disordered" evidence="1">
    <location>
        <begin position="483"/>
        <end position="503"/>
    </location>
</feature>
<name>A0A182HR30_ANOAR</name>
<feature type="compositionally biased region" description="Polar residues" evidence="1">
    <location>
        <begin position="427"/>
        <end position="439"/>
    </location>
</feature>
<dbReference type="VEuPathDB" id="VectorBase:AARA003723"/>
<dbReference type="AlphaFoldDB" id="A0A182HR30"/>
<feature type="compositionally biased region" description="Basic residues" evidence="1">
    <location>
        <begin position="1"/>
        <end position="13"/>
    </location>
</feature>
<dbReference type="RefSeq" id="XP_040164241.1">
    <property type="nucleotide sequence ID" value="XM_040308307.1"/>
</dbReference>
<accession>A0A182HR30</accession>
<organism evidence="2 3">
    <name type="scientific">Anopheles arabiensis</name>
    <name type="common">Mosquito</name>
    <dbReference type="NCBI Taxonomy" id="7173"/>
    <lineage>
        <taxon>Eukaryota</taxon>
        <taxon>Metazoa</taxon>
        <taxon>Ecdysozoa</taxon>
        <taxon>Arthropoda</taxon>
        <taxon>Hexapoda</taxon>
        <taxon>Insecta</taxon>
        <taxon>Pterygota</taxon>
        <taxon>Neoptera</taxon>
        <taxon>Endopterygota</taxon>
        <taxon>Diptera</taxon>
        <taxon>Nematocera</taxon>
        <taxon>Culicoidea</taxon>
        <taxon>Culicidae</taxon>
        <taxon>Anophelinae</taxon>
        <taxon>Anopheles</taxon>
    </lineage>
</organism>
<sequence length="729" mass="81412">MTDLSRHHHHHHQGNGFGSGSSIHDYPEHLNPFYEDENHKRLRFLEHKPAPKSQRRGSLSSLRDGLRELWQFSSIRFGKKRSSTLGINKTSESPPPLRRDTYDVDSFGSTSGYRNTVNAPGYGTTRESQSYTTTPLFVRQTRYRSSMQDRQDNGGEIGFMRNDRYRSTIQNGFATYNTGMVTSTPRKKQAPPTPYGTTSRAGQQQYNNINPFEADLEPEGDTLSTVSVDSSYSSTLRSRTSGTRTRTKRRAPPPPPVAITPANRVVPSPEESSVVDEAQNEDLRNLTAEIESFVRISSSNVDTSTKDTSTIRTDAIVETREIKPHDLNNNSAQAEIPTTVSTIECEIVQNRRTVQGTEHESSQIQKETNMELQTVPKEEKRDEVLIESPKPTELHTSTSISVDTAVSGSIETSPKPSPRKKADKTQTEITVDAVTTNPQPDVDFENLALPETPVPTRRSNRENREKYITQDVTTIHKTSYEKPTMAPKAALPSTTEEGDDDEGPTTTIIVDNLRYKHKVAPIHTEISTKIENARMKISESTGNLPTIANESGNNDRRRSVRDIIESINKSQSMLKVNHDQSTNGLHETQSTDSMARNIRELNEREREIQNLLQDIDTRYGTHSAEGDSTLSEVATASELPMLSDGRGSYYDNLTDDNLNDNLDDKNNAASGFRVKKSPTKTVLIAEGGDDQQFQDCINWNPLPKPRRSHILTENGADSQQEATISNAPS</sequence>
<dbReference type="VEuPathDB" id="VectorBase:AARA21_012105"/>
<feature type="region of interest" description="Disordered" evidence="1">
    <location>
        <begin position="1"/>
        <end position="32"/>
    </location>
</feature>
<feature type="compositionally biased region" description="Polar residues" evidence="1">
    <location>
        <begin position="195"/>
        <end position="210"/>
    </location>
</feature>
<dbReference type="Proteomes" id="UP000075840">
    <property type="component" value="Unassembled WGS sequence"/>
</dbReference>